<dbReference type="WBParaSite" id="TMUE_3000014568.1">
    <property type="protein sequence ID" value="TMUE_3000014568.1"/>
    <property type="gene ID" value="WBGene00302951"/>
</dbReference>
<protein>
    <recommendedName>
        <fullName evidence="4">Protein arginine N-methyltransferase 6</fullName>
    </recommendedName>
    <alternativeName>
        <fullName evidence="5">Histone-arginine N-methyltransferase PRMT6</fullName>
    </alternativeName>
</protein>
<organism evidence="7 8">
    <name type="scientific">Trichuris muris</name>
    <name type="common">Mouse whipworm</name>
    <dbReference type="NCBI Taxonomy" id="70415"/>
    <lineage>
        <taxon>Eukaryota</taxon>
        <taxon>Metazoa</taxon>
        <taxon>Ecdysozoa</taxon>
        <taxon>Nematoda</taxon>
        <taxon>Enoplea</taxon>
        <taxon>Dorylaimia</taxon>
        <taxon>Trichinellida</taxon>
        <taxon>Trichuridae</taxon>
        <taxon>Trichuris</taxon>
    </lineage>
</organism>
<proteinExistence type="predicted"/>
<evidence type="ECO:0000256" key="3">
    <source>
        <dbReference type="ARBA" id="ARBA00022691"/>
    </source>
</evidence>
<keyword evidence="3" id="KW-0949">S-adenosyl-L-methionine</keyword>
<dbReference type="Gene3D" id="2.70.160.11">
    <property type="entry name" value="Hnrnp arginine n-methyltransferase1"/>
    <property type="match status" value="1"/>
</dbReference>
<keyword evidence="7" id="KW-1185">Reference proteome</keyword>
<evidence type="ECO:0000313" key="7">
    <source>
        <dbReference type="Proteomes" id="UP000046395"/>
    </source>
</evidence>
<evidence type="ECO:0000259" key="6">
    <source>
        <dbReference type="Pfam" id="PF22528"/>
    </source>
</evidence>
<evidence type="ECO:0000256" key="5">
    <source>
        <dbReference type="ARBA" id="ARBA00042685"/>
    </source>
</evidence>
<name>A0A5S6R561_TRIMR</name>
<dbReference type="Pfam" id="PF22528">
    <property type="entry name" value="PRMT_C"/>
    <property type="match status" value="1"/>
</dbReference>
<evidence type="ECO:0000313" key="8">
    <source>
        <dbReference type="WBParaSite" id="TMUE_3000014568.1"/>
    </source>
</evidence>
<sequence length="160" mass="18417">MEERNQLNVVCYCFSKLRTDRARLYGGRLIVHQVFPEEVAGRQAEVLNLDLYTIKESDLTQLKGQFNCECYGDCKVFGFCLWFVVDMPAGVTLDTSPYAETTHWLQIAMYVKPFKVDQGKVIAGSLSVRQHPVDERNFCATLEYKYNDSDTQTVDFTNME</sequence>
<keyword evidence="1" id="KW-0489">Methyltransferase</keyword>
<dbReference type="GO" id="GO:0042054">
    <property type="term" value="F:histone methyltransferase activity"/>
    <property type="evidence" value="ECO:0007669"/>
    <property type="project" value="TreeGrafter"/>
</dbReference>
<evidence type="ECO:0000256" key="4">
    <source>
        <dbReference type="ARBA" id="ARBA00040406"/>
    </source>
</evidence>
<dbReference type="InterPro" id="IPR029063">
    <property type="entry name" value="SAM-dependent_MTases_sf"/>
</dbReference>
<dbReference type="InterPro" id="IPR025799">
    <property type="entry name" value="Arg_MeTrfase"/>
</dbReference>
<evidence type="ECO:0000256" key="2">
    <source>
        <dbReference type="ARBA" id="ARBA00022679"/>
    </source>
</evidence>
<dbReference type="PANTHER" id="PTHR11006">
    <property type="entry name" value="PROTEIN ARGININE N-METHYLTRANSFERASE"/>
    <property type="match status" value="1"/>
</dbReference>
<reference evidence="8" key="1">
    <citation type="submission" date="2019-12" db="UniProtKB">
        <authorList>
            <consortium name="WormBaseParasite"/>
        </authorList>
    </citation>
    <scope>IDENTIFICATION</scope>
</reference>
<accession>A0A5S6R561</accession>
<dbReference type="AlphaFoldDB" id="A0A5S6R561"/>
<keyword evidence="2" id="KW-0808">Transferase</keyword>
<dbReference type="GO" id="GO:0032259">
    <property type="term" value="P:methylation"/>
    <property type="evidence" value="ECO:0007669"/>
    <property type="project" value="UniProtKB-KW"/>
</dbReference>
<dbReference type="PANTHER" id="PTHR11006:SF73">
    <property type="entry name" value="PROTEIN ARGININE N-METHYLTRANSFERASE 6"/>
    <property type="match status" value="1"/>
</dbReference>
<dbReference type="InterPro" id="IPR055135">
    <property type="entry name" value="PRMT_dom"/>
</dbReference>
<dbReference type="STRING" id="70415.A0A5S6R561"/>
<dbReference type="GO" id="GO:0016274">
    <property type="term" value="F:protein-arginine N-methyltransferase activity"/>
    <property type="evidence" value="ECO:0007669"/>
    <property type="project" value="InterPro"/>
</dbReference>
<dbReference type="Proteomes" id="UP000046395">
    <property type="component" value="Unassembled WGS sequence"/>
</dbReference>
<evidence type="ECO:0000256" key="1">
    <source>
        <dbReference type="ARBA" id="ARBA00022603"/>
    </source>
</evidence>
<feature type="domain" description="Protein arginine N-methyltransferase" evidence="6">
    <location>
        <begin position="28"/>
        <end position="148"/>
    </location>
</feature>
<dbReference type="SUPFAM" id="SSF53335">
    <property type="entry name" value="S-adenosyl-L-methionine-dependent methyltransferases"/>
    <property type="match status" value="1"/>
</dbReference>